<organism evidence="3 4">
    <name type="scientific">PS1 clade bacterium</name>
    <dbReference type="NCBI Taxonomy" id="2175152"/>
    <lineage>
        <taxon>Bacteria</taxon>
        <taxon>Pseudomonadati</taxon>
        <taxon>Pseudomonadota</taxon>
        <taxon>Alphaproteobacteria</taxon>
        <taxon>PS1 clade</taxon>
    </lineage>
</organism>
<evidence type="ECO:0000313" key="3">
    <source>
        <dbReference type="EMBL" id="MBL6761796.1"/>
    </source>
</evidence>
<dbReference type="InterPro" id="IPR029069">
    <property type="entry name" value="HotDog_dom_sf"/>
</dbReference>
<keyword evidence="2 3" id="KW-0378">Hydrolase</keyword>
<dbReference type="NCBIfam" id="TIGR00051">
    <property type="entry name" value="YbgC/FadM family acyl-CoA thioesterase"/>
    <property type="match status" value="1"/>
</dbReference>
<dbReference type="PANTHER" id="PTHR31793">
    <property type="entry name" value="4-HYDROXYBENZOYL-COA THIOESTERASE FAMILY MEMBER"/>
    <property type="match status" value="1"/>
</dbReference>
<dbReference type="PIRSF" id="PIRSF003230">
    <property type="entry name" value="YbgC"/>
    <property type="match status" value="1"/>
</dbReference>
<sequence length="150" mass="16635">MDVLVHYEDTDFSGFVYHANYLKFAERGRSNFLKLAGVEHAQLLEHTPPLAFVVGRMEMDFAAPGHIEDALLVETVFTQLRGARLVAEQRVSRDGETLWQAHVLAAVVDLQGRPKRMPKIVAARLTPHLGQSFLNKPVSKTDTASGAAKK</sequence>
<evidence type="ECO:0000256" key="1">
    <source>
        <dbReference type="ARBA" id="ARBA00005953"/>
    </source>
</evidence>
<dbReference type="Proteomes" id="UP000785783">
    <property type="component" value="Unassembled WGS sequence"/>
</dbReference>
<evidence type="ECO:0000313" key="4">
    <source>
        <dbReference type="Proteomes" id="UP000785783"/>
    </source>
</evidence>
<dbReference type="EC" id="3.1.2.-" evidence="3"/>
<gene>
    <name evidence="3" type="ORF">ISQ19_03770</name>
</gene>
<dbReference type="EMBL" id="JADHOK010000037">
    <property type="protein sequence ID" value="MBL6761796.1"/>
    <property type="molecule type" value="Genomic_DNA"/>
</dbReference>
<comment type="caution">
    <text evidence="3">The sequence shown here is derived from an EMBL/GenBank/DDBJ whole genome shotgun (WGS) entry which is preliminary data.</text>
</comment>
<dbReference type="PANTHER" id="PTHR31793:SF37">
    <property type="entry name" value="ACYL-COA THIOESTER HYDROLASE YBGC"/>
    <property type="match status" value="1"/>
</dbReference>
<dbReference type="Pfam" id="PF13279">
    <property type="entry name" value="4HBT_2"/>
    <property type="match status" value="1"/>
</dbReference>
<evidence type="ECO:0000256" key="2">
    <source>
        <dbReference type="ARBA" id="ARBA00022801"/>
    </source>
</evidence>
<dbReference type="InterPro" id="IPR006684">
    <property type="entry name" value="YbgC/YbaW"/>
</dbReference>
<dbReference type="SUPFAM" id="SSF54637">
    <property type="entry name" value="Thioesterase/thiol ester dehydrase-isomerase"/>
    <property type="match status" value="1"/>
</dbReference>
<accession>A0A937HN86</accession>
<dbReference type="AlphaFoldDB" id="A0A937HN86"/>
<dbReference type="InterPro" id="IPR050563">
    <property type="entry name" value="4-hydroxybenzoyl-CoA_TE"/>
</dbReference>
<proteinExistence type="inferred from homology"/>
<dbReference type="Gene3D" id="3.10.129.10">
    <property type="entry name" value="Hotdog Thioesterase"/>
    <property type="match status" value="1"/>
</dbReference>
<protein>
    <submittedName>
        <fullName evidence="3">YbgC/FadM family acyl-CoA thioesterase</fullName>
        <ecNumber evidence="3">3.1.2.-</ecNumber>
    </submittedName>
</protein>
<dbReference type="FunFam" id="3.10.129.10:FF:000004">
    <property type="entry name" value="Tol-pal system-associated acyl-CoA thioesterase"/>
    <property type="match status" value="1"/>
</dbReference>
<reference evidence="3" key="1">
    <citation type="submission" date="2020-10" db="EMBL/GenBank/DDBJ databases">
        <title>Microbiome of the Black Sea water column analyzed by genome centric metagenomics.</title>
        <authorList>
            <person name="Cabello-Yeves P.J."/>
            <person name="Callieri C."/>
            <person name="Picazo A."/>
            <person name="Mehrshad M."/>
            <person name="Haro-Moreno J.M."/>
            <person name="Roda-Garcia J."/>
            <person name="Dzembekova N."/>
            <person name="Slabakova V."/>
            <person name="Slabakova N."/>
            <person name="Moncheva S."/>
            <person name="Rodriguez-Valera F."/>
        </authorList>
    </citation>
    <scope>NUCLEOTIDE SEQUENCE</scope>
    <source>
        <strain evidence="3">BS307-5m-G5</strain>
    </source>
</reference>
<dbReference type="CDD" id="cd00586">
    <property type="entry name" value="4HBT"/>
    <property type="match status" value="1"/>
</dbReference>
<comment type="similarity">
    <text evidence="1">Belongs to the 4-hydroxybenzoyl-CoA thioesterase family.</text>
</comment>
<dbReference type="GO" id="GO:0047617">
    <property type="term" value="F:fatty acyl-CoA hydrolase activity"/>
    <property type="evidence" value="ECO:0007669"/>
    <property type="project" value="TreeGrafter"/>
</dbReference>
<name>A0A937HN86_9PROT</name>